<dbReference type="AlphaFoldDB" id="A0A6L2Q7L7"/>
<dbReference type="OrthoDB" id="8026685at2759"/>
<dbReference type="InterPro" id="IPR050951">
    <property type="entry name" value="Retrovirus_Pol_polyprotein"/>
</dbReference>
<proteinExistence type="predicted"/>
<protein>
    <recommendedName>
        <fullName evidence="1">Integrase catalytic domain-containing protein</fullName>
    </recommendedName>
</protein>
<comment type="caution">
    <text evidence="2">The sequence shown here is derived from an EMBL/GenBank/DDBJ whole genome shotgun (WGS) entry which is preliminary data.</text>
</comment>
<dbReference type="EMBL" id="BLKM01001963">
    <property type="protein sequence ID" value="GFG40384.1"/>
    <property type="molecule type" value="Genomic_DNA"/>
</dbReference>
<gene>
    <name evidence="2" type="ORF">Cfor_02114</name>
</gene>
<feature type="non-terminal residue" evidence="2">
    <location>
        <position position="1"/>
    </location>
</feature>
<dbReference type="SUPFAM" id="SSF53098">
    <property type="entry name" value="Ribonuclease H-like"/>
    <property type="match status" value="1"/>
</dbReference>
<dbReference type="PROSITE" id="PS50994">
    <property type="entry name" value="INTEGRASE"/>
    <property type="match status" value="1"/>
</dbReference>
<dbReference type="Gene3D" id="3.30.420.10">
    <property type="entry name" value="Ribonuclease H-like superfamily/Ribonuclease H"/>
    <property type="match status" value="1"/>
</dbReference>
<dbReference type="InterPro" id="IPR001584">
    <property type="entry name" value="Integrase_cat-core"/>
</dbReference>
<evidence type="ECO:0000313" key="2">
    <source>
        <dbReference type="EMBL" id="GFG40384.1"/>
    </source>
</evidence>
<evidence type="ECO:0000313" key="3">
    <source>
        <dbReference type="Proteomes" id="UP000502823"/>
    </source>
</evidence>
<dbReference type="Proteomes" id="UP000502823">
    <property type="component" value="Unassembled WGS sequence"/>
</dbReference>
<dbReference type="InParanoid" id="A0A6L2Q7L7"/>
<accession>A0A6L2Q7L7</accession>
<organism evidence="2 3">
    <name type="scientific">Coptotermes formosanus</name>
    <name type="common">Formosan subterranean termite</name>
    <dbReference type="NCBI Taxonomy" id="36987"/>
    <lineage>
        <taxon>Eukaryota</taxon>
        <taxon>Metazoa</taxon>
        <taxon>Ecdysozoa</taxon>
        <taxon>Arthropoda</taxon>
        <taxon>Hexapoda</taxon>
        <taxon>Insecta</taxon>
        <taxon>Pterygota</taxon>
        <taxon>Neoptera</taxon>
        <taxon>Polyneoptera</taxon>
        <taxon>Dictyoptera</taxon>
        <taxon>Blattodea</taxon>
        <taxon>Blattoidea</taxon>
        <taxon>Termitoidae</taxon>
        <taxon>Rhinotermitidae</taxon>
        <taxon>Coptotermes</taxon>
    </lineage>
</organism>
<evidence type="ECO:0000259" key="1">
    <source>
        <dbReference type="PROSITE" id="PS50994"/>
    </source>
</evidence>
<name>A0A6L2Q7L7_COPFO</name>
<sequence>ASSENNFGFLHLWPPNDLFKTLRRLRGSTSSSKACNTIIWPVLRHSENLRGLVLVREAGTPTTVKGLKEKLFSSFSVPEVLVSDNGRCFTVREFKQFCFEMGIKYVTTSTYYPQPSHAGRFNRNILAALIVYHGQHHRNWNHNLTWFQLAFKDACKSFGVLFPFRAVSPLMNRWNIRDLMSAKCSKRHMVRKWDAVRQNLNTSPKSVANRYNNSRILSLFRVGDLVNTMNHPVSHAGREFAAKLSSL</sequence>
<dbReference type="InterPro" id="IPR012337">
    <property type="entry name" value="RNaseH-like_sf"/>
</dbReference>
<dbReference type="GO" id="GO:0015074">
    <property type="term" value="P:DNA integration"/>
    <property type="evidence" value="ECO:0007669"/>
    <property type="project" value="InterPro"/>
</dbReference>
<feature type="domain" description="Integrase catalytic" evidence="1">
    <location>
        <begin position="10"/>
        <end position="114"/>
    </location>
</feature>
<reference evidence="3" key="1">
    <citation type="submission" date="2020-01" db="EMBL/GenBank/DDBJ databases">
        <title>Draft genome sequence of the Termite Coptotermes fromosanus.</title>
        <authorList>
            <person name="Itakura S."/>
            <person name="Yosikawa Y."/>
            <person name="Umezawa K."/>
        </authorList>
    </citation>
    <scope>NUCLEOTIDE SEQUENCE [LARGE SCALE GENOMIC DNA]</scope>
</reference>
<keyword evidence="3" id="KW-1185">Reference proteome</keyword>
<dbReference type="GO" id="GO:0003676">
    <property type="term" value="F:nucleic acid binding"/>
    <property type="evidence" value="ECO:0007669"/>
    <property type="project" value="InterPro"/>
</dbReference>
<dbReference type="PANTHER" id="PTHR37984">
    <property type="entry name" value="PROTEIN CBG26694"/>
    <property type="match status" value="1"/>
</dbReference>
<dbReference type="InterPro" id="IPR036397">
    <property type="entry name" value="RNaseH_sf"/>
</dbReference>
<dbReference type="PANTHER" id="PTHR37984:SF5">
    <property type="entry name" value="PROTEIN NYNRIN-LIKE"/>
    <property type="match status" value="1"/>
</dbReference>